<dbReference type="Pfam" id="PF00892">
    <property type="entry name" value="EamA"/>
    <property type="match status" value="2"/>
</dbReference>
<dbReference type="InterPro" id="IPR000620">
    <property type="entry name" value="EamA_dom"/>
</dbReference>
<organism evidence="4 5">
    <name type="scientific">Desulforudis audaxviator (strain MP104C)</name>
    <dbReference type="NCBI Taxonomy" id="477974"/>
    <lineage>
        <taxon>Bacteria</taxon>
        <taxon>Bacillati</taxon>
        <taxon>Bacillota</taxon>
        <taxon>Clostridia</taxon>
        <taxon>Thermoanaerobacterales</taxon>
        <taxon>Candidatus Desulforudaceae</taxon>
        <taxon>Candidatus Desulforudis</taxon>
    </lineage>
</organism>
<reference evidence="4 5" key="2">
    <citation type="journal article" date="2008" name="Science">
        <title>Environmental genomics reveals a single-species ecosystem deep within Earth.</title>
        <authorList>
            <person name="Chivian D."/>
            <person name="Brodie E.L."/>
            <person name="Alm E.J."/>
            <person name="Culley D.E."/>
            <person name="Dehal P.S."/>
            <person name="Desantis T.Z."/>
            <person name="Gihring T.M."/>
            <person name="Lapidus A."/>
            <person name="Lin L.H."/>
            <person name="Lowry S.R."/>
            <person name="Moser D.P."/>
            <person name="Richardson P.M."/>
            <person name="Southam G."/>
            <person name="Wanger G."/>
            <person name="Pratt L.M."/>
            <person name="Andersen G.L."/>
            <person name="Hazen T.C."/>
            <person name="Brockman F.J."/>
            <person name="Arkin A.P."/>
            <person name="Onstott T.C."/>
        </authorList>
    </citation>
    <scope>NUCLEOTIDE SEQUENCE [LARGE SCALE GENOMIC DNA]</scope>
    <source>
        <strain evidence="4 5">MP104C</strain>
    </source>
</reference>
<reference evidence="5" key="1">
    <citation type="submission" date="2007-10" db="EMBL/GenBank/DDBJ databases">
        <title>Complete sequence of chromosome of Desulforudis audaxviator MP104C.</title>
        <authorList>
            <person name="Copeland A."/>
            <person name="Lucas S."/>
            <person name="Lapidus A."/>
            <person name="Barry K."/>
            <person name="Glavina del Rio T."/>
            <person name="Dalin E."/>
            <person name="Tice H."/>
            <person name="Bruce D."/>
            <person name="Pitluck S."/>
            <person name="Lowry S.R."/>
            <person name="Larimer F."/>
            <person name="Land M.L."/>
            <person name="Hauser L."/>
            <person name="Kyrpides N."/>
            <person name="Ivanova N.N."/>
            <person name="Richardson P."/>
        </authorList>
    </citation>
    <scope>NUCLEOTIDE SEQUENCE [LARGE SCALE GENOMIC DNA]</scope>
    <source>
        <strain evidence="5">MP104C</strain>
    </source>
</reference>
<feature type="transmembrane region" description="Helical" evidence="2">
    <location>
        <begin position="130"/>
        <end position="150"/>
    </location>
</feature>
<gene>
    <name evidence="4" type="ordered locus">Daud_1132</name>
</gene>
<proteinExistence type="inferred from homology"/>
<feature type="domain" description="EamA" evidence="3">
    <location>
        <begin position="15"/>
        <end position="145"/>
    </location>
</feature>
<feature type="transmembrane region" description="Helical" evidence="2">
    <location>
        <begin position="275"/>
        <end position="292"/>
    </location>
</feature>
<feature type="transmembrane region" description="Helical" evidence="2">
    <location>
        <begin position="43"/>
        <end position="63"/>
    </location>
</feature>
<feature type="transmembrane region" description="Helical" evidence="2">
    <location>
        <begin position="75"/>
        <end position="95"/>
    </location>
</feature>
<dbReference type="PANTHER" id="PTHR22911">
    <property type="entry name" value="ACYL-MALONYL CONDENSING ENZYME-RELATED"/>
    <property type="match status" value="1"/>
</dbReference>
<dbReference type="PANTHER" id="PTHR22911:SF76">
    <property type="entry name" value="EAMA DOMAIN-CONTAINING PROTEIN"/>
    <property type="match status" value="1"/>
</dbReference>
<feature type="transmembrane region" description="Helical" evidence="2">
    <location>
        <begin position="247"/>
        <end position="269"/>
    </location>
</feature>
<keyword evidence="2" id="KW-0812">Transmembrane</keyword>
<protein>
    <recommendedName>
        <fullName evidence="3">EamA domain-containing protein</fullName>
    </recommendedName>
</protein>
<keyword evidence="2" id="KW-1133">Transmembrane helix</keyword>
<dbReference type="KEGG" id="dau:Daud_1132"/>
<feature type="transmembrane region" description="Helical" evidence="2">
    <location>
        <begin position="156"/>
        <end position="176"/>
    </location>
</feature>
<dbReference type="InterPro" id="IPR037185">
    <property type="entry name" value="EmrE-like"/>
</dbReference>
<evidence type="ECO:0000259" key="3">
    <source>
        <dbReference type="Pfam" id="PF00892"/>
    </source>
</evidence>
<feature type="transmembrane region" description="Helical" evidence="2">
    <location>
        <begin position="220"/>
        <end position="240"/>
    </location>
</feature>
<sequence length="310" mass="32601">MEASPGAERPFVNPYLAIIIGVVAVSFSAIFTKLAEAPPLVIAFYRLAFTVLLITPFALNRAGRRELKQTTGRELALAALAGLLLAAHFAVWISSLNYTTVASSTILVTMQPLFVVTGAYLFLKEGLTARALIGAGLALTGSVLIGINDFQMGGTALYGDLLAFSGALFVAGYVLIGRTLRARLPIATYTFVVFGTAAAALLLANLATSTPLYPYPQQTWAWFLALAVVPTILGHMVFNWSLRYVKAAVVSVSILGEPVGATTLAYFIFGEVPGLLQLAGGAVIATGLYVFITSVAGPRTVPAPAGARRT</sequence>
<feature type="transmembrane region" description="Helical" evidence="2">
    <location>
        <begin position="188"/>
        <end position="208"/>
    </location>
</feature>
<evidence type="ECO:0000256" key="2">
    <source>
        <dbReference type="SAM" id="Phobius"/>
    </source>
</evidence>
<dbReference type="RefSeq" id="WP_012302229.1">
    <property type="nucleotide sequence ID" value="NC_010424.1"/>
</dbReference>
<name>B1I3S4_DESAP</name>
<evidence type="ECO:0000313" key="5">
    <source>
        <dbReference type="Proteomes" id="UP000008544"/>
    </source>
</evidence>
<dbReference type="GO" id="GO:0016020">
    <property type="term" value="C:membrane"/>
    <property type="evidence" value="ECO:0007669"/>
    <property type="project" value="InterPro"/>
</dbReference>
<evidence type="ECO:0000313" key="4">
    <source>
        <dbReference type="EMBL" id="ACA59643.1"/>
    </source>
</evidence>
<accession>B1I3S4</accession>
<dbReference type="STRING" id="477974.Daud_1132"/>
<feature type="domain" description="EamA" evidence="3">
    <location>
        <begin position="158"/>
        <end position="292"/>
    </location>
</feature>
<dbReference type="eggNOG" id="COG0697">
    <property type="taxonomic scope" value="Bacteria"/>
</dbReference>
<dbReference type="Proteomes" id="UP000008544">
    <property type="component" value="Chromosome"/>
</dbReference>
<dbReference type="SUPFAM" id="SSF103481">
    <property type="entry name" value="Multidrug resistance efflux transporter EmrE"/>
    <property type="match status" value="2"/>
</dbReference>
<dbReference type="OrthoDB" id="9790852at2"/>
<dbReference type="EMBL" id="CP000860">
    <property type="protein sequence ID" value="ACA59643.1"/>
    <property type="molecule type" value="Genomic_DNA"/>
</dbReference>
<evidence type="ECO:0000256" key="1">
    <source>
        <dbReference type="ARBA" id="ARBA00007362"/>
    </source>
</evidence>
<comment type="similarity">
    <text evidence="1">Belongs to the EamA transporter family.</text>
</comment>
<feature type="transmembrane region" description="Helical" evidence="2">
    <location>
        <begin position="101"/>
        <end position="123"/>
    </location>
</feature>
<feature type="transmembrane region" description="Helical" evidence="2">
    <location>
        <begin position="12"/>
        <end position="31"/>
    </location>
</feature>
<dbReference type="HOGENOM" id="CLU_033863_0_2_9"/>
<keyword evidence="5" id="KW-1185">Reference proteome</keyword>
<keyword evidence="2" id="KW-0472">Membrane</keyword>
<dbReference type="AlphaFoldDB" id="B1I3S4"/>